<organism evidence="3 4">
    <name type="scientific">Saccharopolyspora halophila</name>
    <dbReference type="NCBI Taxonomy" id="405551"/>
    <lineage>
        <taxon>Bacteria</taxon>
        <taxon>Bacillati</taxon>
        <taxon>Actinomycetota</taxon>
        <taxon>Actinomycetes</taxon>
        <taxon>Pseudonocardiales</taxon>
        <taxon>Pseudonocardiaceae</taxon>
        <taxon>Saccharopolyspora</taxon>
    </lineage>
</organism>
<proteinExistence type="predicted"/>
<dbReference type="EMBL" id="BAAARA010000013">
    <property type="protein sequence ID" value="GAA2354982.1"/>
    <property type="molecule type" value="Genomic_DNA"/>
</dbReference>
<feature type="region of interest" description="Disordered" evidence="1">
    <location>
        <begin position="29"/>
        <end position="59"/>
    </location>
</feature>
<feature type="chain" id="PRO_5045908895" description="DUF3558 domain-containing protein" evidence="2">
    <location>
        <begin position="19"/>
        <end position="190"/>
    </location>
</feature>
<dbReference type="RefSeq" id="WP_344133929.1">
    <property type="nucleotide sequence ID" value="NZ_BAAARA010000013.1"/>
</dbReference>
<dbReference type="Proteomes" id="UP001501218">
    <property type="component" value="Unassembled WGS sequence"/>
</dbReference>
<evidence type="ECO:0000256" key="2">
    <source>
        <dbReference type="SAM" id="SignalP"/>
    </source>
</evidence>
<evidence type="ECO:0008006" key="5">
    <source>
        <dbReference type="Google" id="ProtNLM"/>
    </source>
</evidence>
<sequence length="190" mass="19336">MPKLLPRALLPLLAFALAGCGSGVTGQPIPAAGFQSEEAPPRTREAAPETPQIPRPRSTAGVDPCALLTPDALAPVGGPVGPPHRDDPVAGACAQLLGSAPENTAAAAFYAPYGAVVERQPRGVAVAVEGHSSWLYCEPVTQHQTCAAATAIAPDRTLLTMLSMRDASAADTSERLFGLTKTALAALPAA</sequence>
<dbReference type="PROSITE" id="PS51257">
    <property type="entry name" value="PROKAR_LIPOPROTEIN"/>
    <property type="match status" value="1"/>
</dbReference>
<evidence type="ECO:0000256" key="1">
    <source>
        <dbReference type="SAM" id="MobiDB-lite"/>
    </source>
</evidence>
<accession>A0ABN3GLJ5</accession>
<keyword evidence="2" id="KW-0732">Signal</keyword>
<keyword evidence="4" id="KW-1185">Reference proteome</keyword>
<name>A0ABN3GLJ5_9PSEU</name>
<dbReference type="InterPro" id="IPR024520">
    <property type="entry name" value="DUF3558"/>
</dbReference>
<gene>
    <name evidence="3" type="ORF">GCM10009854_36350</name>
</gene>
<evidence type="ECO:0000313" key="3">
    <source>
        <dbReference type="EMBL" id="GAA2354982.1"/>
    </source>
</evidence>
<evidence type="ECO:0000313" key="4">
    <source>
        <dbReference type="Proteomes" id="UP001501218"/>
    </source>
</evidence>
<comment type="caution">
    <text evidence="3">The sequence shown here is derived from an EMBL/GenBank/DDBJ whole genome shotgun (WGS) entry which is preliminary data.</text>
</comment>
<protein>
    <recommendedName>
        <fullName evidence="5">DUF3558 domain-containing protein</fullName>
    </recommendedName>
</protein>
<feature type="signal peptide" evidence="2">
    <location>
        <begin position="1"/>
        <end position="18"/>
    </location>
</feature>
<dbReference type="Pfam" id="PF12079">
    <property type="entry name" value="DUF3558"/>
    <property type="match status" value="1"/>
</dbReference>
<reference evidence="3 4" key="1">
    <citation type="journal article" date="2019" name="Int. J. Syst. Evol. Microbiol.">
        <title>The Global Catalogue of Microorganisms (GCM) 10K type strain sequencing project: providing services to taxonomists for standard genome sequencing and annotation.</title>
        <authorList>
            <consortium name="The Broad Institute Genomics Platform"/>
            <consortium name="The Broad Institute Genome Sequencing Center for Infectious Disease"/>
            <person name="Wu L."/>
            <person name="Ma J."/>
        </authorList>
    </citation>
    <scope>NUCLEOTIDE SEQUENCE [LARGE SCALE GENOMIC DNA]</scope>
    <source>
        <strain evidence="3 4">JCM 16221</strain>
    </source>
</reference>